<protein>
    <recommendedName>
        <fullName evidence="4">MULE transposase domain-containing protein</fullName>
    </recommendedName>
</protein>
<dbReference type="Proteomes" id="UP001208570">
    <property type="component" value="Unassembled WGS sequence"/>
</dbReference>
<sequence>MTKKSKREEEDMAVDMTIEIMSKIVPDKRRRLNSELISPEADELPELAYNVVEGATCRQKTRLVSAHNHVFNKKKTLTSGHFGWQSSLHGECKTNTHSSASSIVNDALSSLLPTNVPTDSLPQPSSSMRKCNRLRHKHRPVDPDRLDFEIELSAITDDFLRADLHVGNKRHLVFYNDRLLHLLSSAKKWYADGTFKSVGTPFVQLWTIHVFISNGDSVKQLPIVFVLMSGKSAEDYKSVLSHLMLQNDFVSYSAS</sequence>
<evidence type="ECO:0000256" key="1">
    <source>
        <dbReference type="SAM" id="MobiDB-lite"/>
    </source>
</evidence>
<dbReference type="AlphaFoldDB" id="A0AAD9J7V2"/>
<proteinExistence type="predicted"/>
<dbReference type="EMBL" id="JAODUP010000550">
    <property type="protein sequence ID" value="KAK2147495.1"/>
    <property type="molecule type" value="Genomic_DNA"/>
</dbReference>
<dbReference type="PANTHER" id="PTHR20956">
    <property type="entry name" value="HEH2P"/>
    <property type="match status" value="1"/>
</dbReference>
<evidence type="ECO:0000313" key="3">
    <source>
        <dbReference type="Proteomes" id="UP001208570"/>
    </source>
</evidence>
<gene>
    <name evidence="2" type="ORF">LSH36_550g03000</name>
</gene>
<dbReference type="PANTHER" id="PTHR20956:SF12">
    <property type="entry name" value="FLYWCH-TYPE DOMAIN-CONTAINING PROTEIN"/>
    <property type="match status" value="1"/>
</dbReference>
<feature type="compositionally biased region" description="Polar residues" evidence="1">
    <location>
        <begin position="114"/>
        <end position="129"/>
    </location>
</feature>
<organism evidence="2 3">
    <name type="scientific">Paralvinella palmiformis</name>
    <dbReference type="NCBI Taxonomy" id="53620"/>
    <lineage>
        <taxon>Eukaryota</taxon>
        <taxon>Metazoa</taxon>
        <taxon>Spiralia</taxon>
        <taxon>Lophotrochozoa</taxon>
        <taxon>Annelida</taxon>
        <taxon>Polychaeta</taxon>
        <taxon>Sedentaria</taxon>
        <taxon>Canalipalpata</taxon>
        <taxon>Terebellida</taxon>
        <taxon>Terebelliformia</taxon>
        <taxon>Alvinellidae</taxon>
        <taxon>Paralvinella</taxon>
    </lineage>
</organism>
<reference evidence="2" key="1">
    <citation type="journal article" date="2023" name="Mol. Biol. Evol.">
        <title>Third-Generation Sequencing Reveals the Adaptive Role of the Epigenome in Three Deep-Sea Polychaetes.</title>
        <authorList>
            <person name="Perez M."/>
            <person name="Aroh O."/>
            <person name="Sun Y."/>
            <person name="Lan Y."/>
            <person name="Juniper S.K."/>
            <person name="Young C.R."/>
            <person name="Angers B."/>
            <person name="Qian P.Y."/>
        </authorList>
    </citation>
    <scope>NUCLEOTIDE SEQUENCE</scope>
    <source>
        <strain evidence="2">P08H-3</strain>
    </source>
</reference>
<name>A0AAD9J7V2_9ANNE</name>
<comment type="caution">
    <text evidence="2">The sequence shown here is derived from an EMBL/GenBank/DDBJ whole genome shotgun (WGS) entry which is preliminary data.</text>
</comment>
<feature type="region of interest" description="Disordered" evidence="1">
    <location>
        <begin position="114"/>
        <end position="133"/>
    </location>
</feature>
<accession>A0AAD9J7V2</accession>
<evidence type="ECO:0000313" key="2">
    <source>
        <dbReference type="EMBL" id="KAK2147495.1"/>
    </source>
</evidence>
<keyword evidence="3" id="KW-1185">Reference proteome</keyword>
<evidence type="ECO:0008006" key="4">
    <source>
        <dbReference type="Google" id="ProtNLM"/>
    </source>
</evidence>